<dbReference type="PANTHER" id="PTHR43625">
    <property type="entry name" value="AFLATOXIN B1 ALDEHYDE REDUCTASE"/>
    <property type="match status" value="1"/>
</dbReference>
<comment type="caution">
    <text evidence="3">The sequence shown here is derived from an EMBL/GenBank/DDBJ whole genome shotgun (WGS) entry which is preliminary data.</text>
</comment>
<dbReference type="SUPFAM" id="SSF51430">
    <property type="entry name" value="NAD(P)-linked oxidoreductase"/>
    <property type="match status" value="1"/>
</dbReference>
<reference evidence="3 4" key="1">
    <citation type="submission" date="2024-10" db="EMBL/GenBank/DDBJ databases">
        <title>The Natural Products Discovery Center: Release of the First 8490 Sequenced Strains for Exploring Actinobacteria Biosynthetic Diversity.</title>
        <authorList>
            <person name="Kalkreuter E."/>
            <person name="Kautsar S.A."/>
            <person name="Yang D."/>
            <person name="Bader C.D."/>
            <person name="Teijaro C.N."/>
            <person name="Fluegel L."/>
            <person name="Davis C.M."/>
            <person name="Simpson J.R."/>
            <person name="Lauterbach L."/>
            <person name="Steele A.D."/>
            <person name="Gui C."/>
            <person name="Meng S."/>
            <person name="Li G."/>
            <person name="Viehrig K."/>
            <person name="Ye F."/>
            <person name="Su P."/>
            <person name="Kiefer A.F."/>
            <person name="Nichols A."/>
            <person name="Cepeda A.J."/>
            <person name="Yan W."/>
            <person name="Fan B."/>
            <person name="Jiang Y."/>
            <person name="Adhikari A."/>
            <person name="Zheng C.-J."/>
            <person name="Schuster L."/>
            <person name="Cowan T.M."/>
            <person name="Smanski M.J."/>
            <person name="Chevrette M.G."/>
            <person name="De Carvalho L.P.S."/>
            <person name="Shen B."/>
        </authorList>
    </citation>
    <scope>NUCLEOTIDE SEQUENCE [LARGE SCALE GENOMIC DNA]</scope>
    <source>
        <strain evidence="3 4">NPDC050545</strain>
    </source>
</reference>
<evidence type="ECO:0000313" key="4">
    <source>
        <dbReference type="Proteomes" id="UP001612741"/>
    </source>
</evidence>
<dbReference type="InterPro" id="IPR023210">
    <property type="entry name" value="NADP_OxRdtase_dom"/>
</dbReference>
<sequence>MRYTRLGRTGPAVSRMGLGSLALAGAYGPVDQYEAADLIRHALDAGVTLIDTADFYAGGQVERVIGRAVAGREHEVLLCTRGGARGHGPEVAFDGRPEHLERACDASLKRLHVDSVGVYFVHCQDRRVPIEESVGALAALVAAGKIRHIGLSGATLPQLRRAHAVHPVTALAVEYSLWVRQARSGLLAEADRLGVGVVAARPLGRGFLTGRVRSTAWLAAGDWRHDDTRFRPQRSLPALRRLESVAAQLDLGAGRLALGWLLTQEQSVVPVPSTRDQVHLEMNLAAAALTLTPEIRAEVAEIFPDYSPSILL</sequence>
<protein>
    <submittedName>
        <fullName evidence="3">Aldo/keto reductase</fullName>
    </submittedName>
</protein>
<keyword evidence="4" id="KW-1185">Reference proteome</keyword>
<dbReference type="RefSeq" id="WP_397083199.1">
    <property type="nucleotide sequence ID" value="NZ_JBITGY010000005.1"/>
</dbReference>
<evidence type="ECO:0000313" key="3">
    <source>
        <dbReference type="EMBL" id="MFI6499717.1"/>
    </source>
</evidence>
<dbReference type="InterPro" id="IPR050791">
    <property type="entry name" value="Aldo-Keto_reductase"/>
</dbReference>
<dbReference type="Pfam" id="PF00248">
    <property type="entry name" value="Aldo_ket_red"/>
    <property type="match status" value="1"/>
</dbReference>
<proteinExistence type="predicted"/>
<dbReference type="InterPro" id="IPR036812">
    <property type="entry name" value="NAD(P)_OxRdtase_dom_sf"/>
</dbReference>
<accession>A0ABW7YUX0</accession>
<organism evidence="3 4">
    <name type="scientific">Nonomuraea typhae</name>
    <dbReference type="NCBI Taxonomy" id="2603600"/>
    <lineage>
        <taxon>Bacteria</taxon>
        <taxon>Bacillati</taxon>
        <taxon>Actinomycetota</taxon>
        <taxon>Actinomycetes</taxon>
        <taxon>Streptosporangiales</taxon>
        <taxon>Streptosporangiaceae</taxon>
        <taxon>Nonomuraea</taxon>
    </lineage>
</organism>
<dbReference type="Gene3D" id="3.20.20.100">
    <property type="entry name" value="NADP-dependent oxidoreductase domain"/>
    <property type="match status" value="1"/>
</dbReference>
<dbReference type="PANTHER" id="PTHR43625:SF40">
    <property type="entry name" value="ALDO-KETO REDUCTASE YAKC [NADP(+)]"/>
    <property type="match status" value="1"/>
</dbReference>
<gene>
    <name evidence="3" type="ORF">ACIBG2_20175</name>
</gene>
<name>A0ABW7YUX0_9ACTN</name>
<dbReference type="EMBL" id="JBITGY010000005">
    <property type="protein sequence ID" value="MFI6499717.1"/>
    <property type="molecule type" value="Genomic_DNA"/>
</dbReference>
<evidence type="ECO:0000256" key="1">
    <source>
        <dbReference type="ARBA" id="ARBA00023002"/>
    </source>
</evidence>
<keyword evidence="1" id="KW-0560">Oxidoreductase</keyword>
<evidence type="ECO:0000259" key="2">
    <source>
        <dbReference type="Pfam" id="PF00248"/>
    </source>
</evidence>
<feature type="domain" description="NADP-dependent oxidoreductase" evidence="2">
    <location>
        <begin position="15"/>
        <end position="301"/>
    </location>
</feature>
<dbReference type="Proteomes" id="UP001612741">
    <property type="component" value="Unassembled WGS sequence"/>
</dbReference>